<name>A0ABN8IL00_9NEOP</name>
<protein>
    <submittedName>
        <fullName evidence="1">Uncharacterized protein</fullName>
    </submittedName>
</protein>
<dbReference type="EMBL" id="OW152836">
    <property type="protein sequence ID" value="CAH2057183.1"/>
    <property type="molecule type" value="Genomic_DNA"/>
</dbReference>
<organism evidence="1 2">
    <name type="scientific">Iphiclides podalirius</name>
    <name type="common">scarce swallowtail</name>
    <dbReference type="NCBI Taxonomy" id="110791"/>
    <lineage>
        <taxon>Eukaryota</taxon>
        <taxon>Metazoa</taxon>
        <taxon>Ecdysozoa</taxon>
        <taxon>Arthropoda</taxon>
        <taxon>Hexapoda</taxon>
        <taxon>Insecta</taxon>
        <taxon>Pterygota</taxon>
        <taxon>Neoptera</taxon>
        <taxon>Endopterygota</taxon>
        <taxon>Lepidoptera</taxon>
        <taxon>Glossata</taxon>
        <taxon>Ditrysia</taxon>
        <taxon>Papilionoidea</taxon>
        <taxon>Papilionidae</taxon>
        <taxon>Papilioninae</taxon>
        <taxon>Iphiclides</taxon>
    </lineage>
</organism>
<evidence type="ECO:0000313" key="2">
    <source>
        <dbReference type="Proteomes" id="UP000837857"/>
    </source>
</evidence>
<feature type="non-terminal residue" evidence="1">
    <location>
        <position position="200"/>
    </location>
</feature>
<sequence>MMMMMKPRRSIEVSPIDVPGVQRAEMMLVKPRRSIEECSGQYEECRCANTTCACGLGGRCMPDGSCHAAECATLGLAECRCTSRGTGGVIGELNWCGVCCQLRYGRGGLKCVGAEFAAREALLSGNLPDDWPDATYNGPNVTMRLCSRGTCRVMSVRAWPPAGPCVSRNAVGVCSPRGVCENAEYTPRSNVYPDIMMTLL</sequence>
<accession>A0ABN8IL00</accession>
<evidence type="ECO:0000313" key="1">
    <source>
        <dbReference type="EMBL" id="CAH2057183.1"/>
    </source>
</evidence>
<keyword evidence="2" id="KW-1185">Reference proteome</keyword>
<reference evidence="1" key="1">
    <citation type="submission" date="2022-03" db="EMBL/GenBank/DDBJ databases">
        <authorList>
            <person name="Martin H S."/>
        </authorList>
    </citation>
    <scope>NUCLEOTIDE SEQUENCE</scope>
</reference>
<dbReference type="Proteomes" id="UP000837857">
    <property type="component" value="Chromosome 24"/>
</dbReference>
<proteinExistence type="predicted"/>
<gene>
    <name evidence="1" type="ORF">IPOD504_LOCUS10055</name>
</gene>